<keyword evidence="1" id="KW-0472">Membrane</keyword>
<gene>
    <name evidence="2" type="ordered locus">CTO_0107</name>
</gene>
<dbReference type="KEGG" id="cra:CTO_0107"/>
<name>G4NM74_CHLT4</name>
<sequence length="165" mass="19183">MAYSLFSKKYFRMISMIPRFSIACIPLAVWLFSGAKLLVKSLYLALHYQFSLVLSAELFAIAWILASIKHRFILSKSMLKQHELDAQLLIKKISPWTFIKRSFLSKRMFVIISMSVISSLLHRSTTIPLLSFLMCSSVSYALFKTSLAHWKSLKELKSKYSVYYY</sequence>
<evidence type="ECO:0000313" key="3">
    <source>
        <dbReference type="Proteomes" id="UP000009287"/>
    </source>
</evidence>
<organism evidence="2 3">
    <name type="scientific">Chlamydia trachomatis serovar A (strain A2497)</name>
    <dbReference type="NCBI Taxonomy" id="580047"/>
    <lineage>
        <taxon>Bacteria</taxon>
        <taxon>Pseudomonadati</taxon>
        <taxon>Chlamydiota</taxon>
        <taxon>Chlamydiia</taxon>
        <taxon>Chlamydiales</taxon>
        <taxon>Chlamydiaceae</taxon>
        <taxon>Chlamydia/Chlamydophila group</taxon>
        <taxon>Chlamydia</taxon>
    </lineage>
</organism>
<dbReference type="Proteomes" id="UP000009287">
    <property type="component" value="Chromosome"/>
</dbReference>
<evidence type="ECO:0000313" key="2">
    <source>
        <dbReference type="EMBL" id="AEP34914.1"/>
    </source>
</evidence>
<dbReference type="PATRIC" id="fig|580047.4.peg.112"/>
<keyword evidence="1" id="KW-1133">Transmembrane helix</keyword>
<reference evidence="2 3" key="1">
    <citation type="journal article" date="2011" name="J. Exp. Med.">
        <title>A live-attenuated chlamydial vaccine protects against trachoma in nonhuman primates.</title>
        <authorList>
            <person name="Kari L."/>
            <person name="Whitmire W.M."/>
            <person name="Olivares-Zavaleta N."/>
            <person name="Goheen M.M."/>
            <person name="Taylor L.D."/>
            <person name="Carlson J.H."/>
            <person name="Sturdevant G.L."/>
            <person name="Lu C."/>
            <person name="Bakios L.E."/>
            <person name="Randall L.B."/>
            <person name="Parnell M.J."/>
            <person name="Zhong G."/>
            <person name="Caldwell H.D."/>
        </authorList>
    </citation>
    <scope>NUCLEOTIDE SEQUENCE [LARGE SCALE GENOMIC DNA]</scope>
    <source>
        <strain evidence="2 3">A2497</strain>
    </source>
</reference>
<proteinExistence type="predicted"/>
<feature type="transmembrane region" description="Helical" evidence="1">
    <location>
        <begin position="45"/>
        <end position="68"/>
    </location>
</feature>
<protein>
    <submittedName>
        <fullName evidence="2">Putative membrane associated protein</fullName>
    </submittedName>
</protein>
<evidence type="ECO:0000256" key="1">
    <source>
        <dbReference type="SAM" id="Phobius"/>
    </source>
</evidence>
<dbReference type="EMBL" id="CP002401">
    <property type="protein sequence ID" value="AEP34914.1"/>
    <property type="molecule type" value="Genomic_DNA"/>
</dbReference>
<accession>G4NM74</accession>
<dbReference type="AlphaFoldDB" id="G4NM74"/>
<keyword evidence="1" id="KW-0812">Transmembrane</keyword>